<dbReference type="eggNOG" id="COG0770">
    <property type="taxonomic scope" value="Bacteria"/>
</dbReference>
<evidence type="ECO:0000256" key="7">
    <source>
        <dbReference type="ARBA" id="ARBA00022984"/>
    </source>
</evidence>
<dbReference type="InterPro" id="IPR035911">
    <property type="entry name" value="MurE/MurF_N"/>
</dbReference>
<evidence type="ECO:0000259" key="13">
    <source>
        <dbReference type="Pfam" id="PF02875"/>
    </source>
</evidence>
<dbReference type="HOGENOM" id="CLU_031507_4_0_6"/>
<dbReference type="Pfam" id="PF01225">
    <property type="entry name" value="Mur_ligase"/>
    <property type="match status" value="1"/>
</dbReference>
<dbReference type="Gene3D" id="3.40.1390.10">
    <property type="entry name" value="MurE/MurF, N-terminal domain"/>
    <property type="match status" value="1"/>
</dbReference>
<evidence type="ECO:0000259" key="12">
    <source>
        <dbReference type="Pfam" id="PF01225"/>
    </source>
</evidence>
<organism evidence="15 16">
    <name type="scientific">Pseudomonas saudiphocaensis</name>
    <dbReference type="NCBI Taxonomy" id="1499686"/>
    <lineage>
        <taxon>Bacteria</taxon>
        <taxon>Pseudomonadati</taxon>
        <taxon>Pseudomonadota</taxon>
        <taxon>Gammaproteobacteria</taxon>
        <taxon>Pseudomonadales</taxon>
        <taxon>Pseudomonadaceae</taxon>
        <taxon>Pseudomonas</taxon>
    </lineage>
</organism>
<dbReference type="InterPro" id="IPR013221">
    <property type="entry name" value="Mur_ligase_cen"/>
</dbReference>
<dbReference type="GO" id="GO:0071555">
    <property type="term" value="P:cell wall organization"/>
    <property type="evidence" value="ECO:0007669"/>
    <property type="project" value="UniProtKB-KW"/>
</dbReference>
<dbReference type="GO" id="GO:0005737">
    <property type="term" value="C:cytoplasm"/>
    <property type="evidence" value="ECO:0007669"/>
    <property type="project" value="UniProtKB-SubCell"/>
</dbReference>
<keyword evidence="16" id="KW-1185">Reference proteome</keyword>
<dbReference type="InterPro" id="IPR005863">
    <property type="entry name" value="UDP-N-AcMur_synth"/>
</dbReference>
<keyword evidence="2 10" id="KW-0436">Ligase</keyword>
<keyword evidence="4 10" id="KW-0547">Nucleotide-binding</keyword>
<dbReference type="AlphaFoldDB" id="A0A078LX44"/>
<dbReference type="SUPFAM" id="SSF53244">
    <property type="entry name" value="MurD-like peptide ligases, peptide-binding domain"/>
    <property type="match status" value="1"/>
</dbReference>
<comment type="similarity">
    <text evidence="10">Belongs to the MurCDEF family. MurF subfamily.</text>
</comment>
<evidence type="ECO:0000256" key="4">
    <source>
        <dbReference type="ARBA" id="ARBA00022741"/>
    </source>
</evidence>
<dbReference type="Gene3D" id="3.90.190.20">
    <property type="entry name" value="Mur ligase, C-terminal domain"/>
    <property type="match status" value="1"/>
</dbReference>
<evidence type="ECO:0000256" key="9">
    <source>
        <dbReference type="ARBA" id="ARBA00023316"/>
    </source>
</evidence>
<reference evidence="15 16" key="1">
    <citation type="submission" date="2014-07" db="EMBL/GenBank/DDBJ databases">
        <authorList>
            <person name="Urmite Genomes Urmite Genomes"/>
        </authorList>
    </citation>
    <scope>NUCLEOTIDE SEQUENCE [LARGE SCALE GENOMIC DNA]</scope>
    <source>
        <strain evidence="15 16">20_BN</strain>
    </source>
</reference>
<dbReference type="EC" id="6.3.2.10" evidence="10 11"/>
<evidence type="ECO:0000256" key="3">
    <source>
        <dbReference type="ARBA" id="ARBA00022618"/>
    </source>
</evidence>
<feature type="domain" description="Mur ligase C-terminal" evidence="13">
    <location>
        <begin position="330"/>
        <end position="438"/>
    </location>
</feature>
<protein>
    <recommendedName>
        <fullName evidence="10 11">UDP-N-acetylmuramoyl-tripeptide--D-alanyl-D-alanine ligase</fullName>
        <ecNumber evidence="10 11">6.3.2.10</ecNumber>
    </recommendedName>
    <alternativeName>
        <fullName evidence="10">D-alanyl-D-alanine-adding enzyme</fullName>
    </alternativeName>
</protein>
<comment type="function">
    <text evidence="10 11">Involved in cell wall formation. Catalyzes the final step in the synthesis of UDP-N-acetylmuramoyl-pentapeptide, the precursor of murein.</text>
</comment>
<keyword evidence="5 10" id="KW-0067">ATP-binding</keyword>
<keyword evidence="3 10" id="KW-0132">Cell division</keyword>
<dbReference type="InterPro" id="IPR000713">
    <property type="entry name" value="Mur_ligase_N"/>
</dbReference>
<dbReference type="InterPro" id="IPR004101">
    <property type="entry name" value="Mur_ligase_C"/>
</dbReference>
<comment type="subcellular location">
    <subcellularLocation>
        <location evidence="10 11">Cytoplasm</location>
    </subcellularLocation>
</comment>
<dbReference type="SUPFAM" id="SSF53623">
    <property type="entry name" value="MurD-like peptide ligases, catalytic domain"/>
    <property type="match status" value="1"/>
</dbReference>
<dbReference type="GO" id="GO:0051301">
    <property type="term" value="P:cell division"/>
    <property type="evidence" value="ECO:0007669"/>
    <property type="project" value="UniProtKB-KW"/>
</dbReference>
<name>A0A078LX44_9PSED</name>
<dbReference type="InterPro" id="IPR036615">
    <property type="entry name" value="Mur_ligase_C_dom_sf"/>
</dbReference>
<dbReference type="Gene3D" id="3.40.1190.10">
    <property type="entry name" value="Mur-like, catalytic domain"/>
    <property type="match status" value="1"/>
</dbReference>
<dbReference type="HAMAP" id="MF_02019">
    <property type="entry name" value="MurF"/>
    <property type="match status" value="1"/>
</dbReference>
<dbReference type="GO" id="GO:0047480">
    <property type="term" value="F:UDP-N-acetylmuramoyl-tripeptide-D-alanyl-D-alanine ligase activity"/>
    <property type="evidence" value="ECO:0007669"/>
    <property type="project" value="UniProtKB-UniRule"/>
</dbReference>
<keyword evidence="7 10" id="KW-0573">Peptidoglycan synthesis</keyword>
<evidence type="ECO:0000259" key="14">
    <source>
        <dbReference type="Pfam" id="PF08245"/>
    </source>
</evidence>
<dbReference type="STRING" id="1499686.BN1079_03191"/>
<dbReference type="OrthoDB" id="9801978at2"/>
<comment type="pathway">
    <text evidence="10 11">Cell wall biogenesis; peptidoglycan biosynthesis.</text>
</comment>
<evidence type="ECO:0000256" key="11">
    <source>
        <dbReference type="RuleBase" id="RU004136"/>
    </source>
</evidence>
<keyword evidence="6 10" id="KW-0133">Cell shape</keyword>
<dbReference type="Proteomes" id="UP000053902">
    <property type="component" value="Unassembled WGS sequence"/>
</dbReference>
<dbReference type="InterPro" id="IPR036565">
    <property type="entry name" value="Mur-like_cat_sf"/>
</dbReference>
<dbReference type="GO" id="GO:0005524">
    <property type="term" value="F:ATP binding"/>
    <property type="evidence" value="ECO:0007669"/>
    <property type="project" value="UniProtKB-UniRule"/>
</dbReference>
<dbReference type="RefSeq" id="WP_037026016.1">
    <property type="nucleotide sequence ID" value="NZ_CCSF01000001.1"/>
</dbReference>
<dbReference type="NCBIfam" id="TIGR01143">
    <property type="entry name" value="murF"/>
    <property type="match status" value="1"/>
</dbReference>
<keyword evidence="8 10" id="KW-0131">Cell cycle</keyword>
<dbReference type="InterPro" id="IPR051046">
    <property type="entry name" value="MurCDEF_CellWall_CoF430Synth"/>
</dbReference>
<evidence type="ECO:0000256" key="10">
    <source>
        <dbReference type="HAMAP-Rule" id="MF_02019"/>
    </source>
</evidence>
<evidence type="ECO:0000313" key="15">
    <source>
        <dbReference type="EMBL" id="CDZ95845.1"/>
    </source>
</evidence>
<feature type="binding site" evidence="10">
    <location>
        <begin position="109"/>
        <end position="115"/>
    </location>
    <ligand>
        <name>ATP</name>
        <dbReference type="ChEBI" id="CHEBI:30616"/>
    </ligand>
</feature>
<dbReference type="GO" id="GO:0009252">
    <property type="term" value="P:peptidoglycan biosynthetic process"/>
    <property type="evidence" value="ECO:0007669"/>
    <property type="project" value="UniProtKB-UniRule"/>
</dbReference>
<comment type="catalytic activity">
    <reaction evidence="10 11">
        <text>D-alanyl-D-alanine + UDP-N-acetyl-alpha-D-muramoyl-L-alanyl-gamma-D-glutamyl-meso-2,6-diaminopimelate + ATP = UDP-N-acetyl-alpha-D-muramoyl-L-alanyl-gamma-D-glutamyl-meso-2,6-diaminopimeloyl-D-alanyl-D-alanine + ADP + phosphate + H(+)</text>
        <dbReference type="Rhea" id="RHEA:28374"/>
        <dbReference type="ChEBI" id="CHEBI:15378"/>
        <dbReference type="ChEBI" id="CHEBI:30616"/>
        <dbReference type="ChEBI" id="CHEBI:43474"/>
        <dbReference type="ChEBI" id="CHEBI:57822"/>
        <dbReference type="ChEBI" id="CHEBI:61386"/>
        <dbReference type="ChEBI" id="CHEBI:83905"/>
        <dbReference type="ChEBI" id="CHEBI:456216"/>
        <dbReference type="EC" id="6.3.2.10"/>
    </reaction>
</comment>
<dbReference type="GO" id="GO:0008360">
    <property type="term" value="P:regulation of cell shape"/>
    <property type="evidence" value="ECO:0007669"/>
    <property type="project" value="UniProtKB-KW"/>
</dbReference>
<evidence type="ECO:0000256" key="8">
    <source>
        <dbReference type="ARBA" id="ARBA00023306"/>
    </source>
</evidence>
<dbReference type="PANTHER" id="PTHR43024">
    <property type="entry name" value="UDP-N-ACETYLMURAMOYL-TRIPEPTIDE--D-ALANYL-D-ALANINE LIGASE"/>
    <property type="match status" value="1"/>
</dbReference>
<feature type="domain" description="Mur ligase central" evidence="14">
    <location>
        <begin position="107"/>
        <end position="299"/>
    </location>
</feature>
<evidence type="ECO:0000256" key="6">
    <source>
        <dbReference type="ARBA" id="ARBA00022960"/>
    </source>
</evidence>
<dbReference type="PANTHER" id="PTHR43024:SF1">
    <property type="entry name" value="UDP-N-ACETYLMURAMOYL-TRIPEPTIDE--D-ALANYL-D-ALANINE LIGASE"/>
    <property type="match status" value="1"/>
</dbReference>
<dbReference type="GO" id="GO:0008766">
    <property type="term" value="F:UDP-N-acetylmuramoylalanyl-D-glutamyl-2,6-diaminopimelate-D-alanyl-D-alanine ligase activity"/>
    <property type="evidence" value="ECO:0007669"/>
    <property type="project" value="RHEA"/>
</dbReference>
<gene>
    <name evidence="10 15" type="primary">murF</name>
    <name evidence="15" type="ORF">BN1079_03191</name>
</gene>
<dbReference type="EMBL" id="CCSF01000001">
    <property type="protein sequence ID" value="CDZ95845.1"/>
    <property type="molecule type" value="Genomic_DNA"/>
</dbReference>
<keyword evidence="1 10" id="KW-0963">Cytoplasm</keyword>
<evidence type="ECO:0000256" key="5">
    <source>
        <dbReference type="ARBA" id="ARBA00022840"/>
    </source>
</evidence>
<dbReference type="SUPFAM" id="SSF63418">
    <property type="entry name" value="MurE/MurF N-terminal domain"/>
    <property type="match status" value="1"/>
</dbReference>
<dbReference type="Pfam" id="PF02875">
    <property type="entry name" value="Mur_ligase_C"/>
    <property type="match status" value="1"/>
</dbReference>
<evidence type="ECO:0000256" key="1">
    <source>
        <dbReference type="ARBA" id="ARBA00022490"/>
    </source>
</evidence>
<proteinExistence type="inferred from homology"/>
<dbReference type="Pfam" id="PF08245">
    <property type="entry name" value="Mur_ligase_M"/>
    <property type="match status" value="1"/>
</dbReference>
<sequence length="457" mass="46833">MLEALRLSALIAPLSAELVGDDVAFAAVSTDSRAIAPGQLFVALSGPRFDGHDYLAEVAAKGAVAALVERRVAEVGLPQLVVANTRVALGQLGALNRDAFGGPLVAITGSSGKTSVKEMLASILRAAHGADAVLATRGNLNNELGVPLTLLELAPQHQAAVIELGASGLGEIAYTVSLARPDVSLITNAGTAHVGEFGGPDKIVEAKGEILDGLTSQGIAVLNLDDAAWPVWQQRAAGKRILRFALADAEADFYSQAIGQDERGCVNFILVGPGGSMPVQLNLLGRHNVANALAAAAAAHAVGIGSELVVAGLQALQPVAGRGVAQMLGNGVRLIDDSYNANPASIRAATDVLAAFPGRTLLVLGDMGELGSWAEQSHTEVGRYAAGKVDALLAVGPLMKHAVEAFGAGGRHFADQQELIEALRLEQGNTTILIKGSRSAAMDKVVAALGASAMEKH</sequence>
<evidence type="ECO:0000313" key="16">
    <source>
        <dbReference type="Proteomes" id="UP000053902"/>
    </source>
</evidence>
<keyword evidence="9 10" id="KW-0961">Cell wall biogenesis/degradation</keyword>
<feature type="domain" description="Mur ligase N-terminal catalytic" evidence="12">
    <location>
        <begin position="27"/>
        <end position="92"/>
    </location>
</feature>
<dbReference type="UniPathway" id="UPA00219"/>
<evidence type="ECO:0000256" key="2">
    <source>
        <dbReference type="ARBA" id="ARBA00022598"/>
    </source>
</evidence>
<accession>A0A078LX44</accession>